<dbReference type="InterPro" id="IPR005901">
    <property type="entry name" value="GLPGLI"/>
</dbReference>
<dbReference type="RefSeq" id="WP_137261987.1">
    <property type="nucleotide sequence ID" value="NZ_SZQL01000008.1"/>
</dbReference>
<name>A0A4U3L439_9BACT</name>
<dbReference type="EMBL" id="SZQL01000008">
    <property type="protein sequence ID" value="TKK68307.1"/>
    <property type="molecule type" value="Genomic_DNA"/>
</dbReference>
<dbReference type="Proteomes" id="UP000305848">
    <property type="component" value="Unassembled WGS sequence"/>
</dbReference>
<keyword evidence="3" id="KW-1185">Reference proteome</keyword>
<feature type="chain" id="PRO_5020875929" evidence="1">
    <location>
        <begin position="20"/>
        <end position="253"/>
    </location>
</feature>
<evidence type="ECO:0000313" key="2">
    <source>
        <dbReference type="EMBL" id="TKK68307.1"/>
    </source>
</evidence>
<dbReference type="Pfam" id="PF09697">
    <property type="entry name" value="Porph_ging"/>
    <property type="match status" value="1"/>
</dbReference>
<feature type="signal peptide" evidence="1">
    <location>
        <begin position="1"/>
        <end position="19"/>
    </location>
</feature>
<comment type="caution">
    <text evidence="2">The sequence shown here is derived from an EMBL/GenBank/DDBJ whole genome shotgun (WGS) entry which is preliminary data.</text>
</comment>
<organism evidence="2 3">
    <name type="scientific">Ilyomonas limi</name>
    <dbReference type="NCBI Taxonomy" id="2575867"/>
    <lineage>
        <taxon>Bacteria</taxon>
        <taxon>Pseudomonadati</taxon>
        <taxon>Bacteroidota</taxon>
        <taxon>Chitinophagia</taxon>
        <taxon>Chitinophagales</taxon>
        <taxon>Chitinophagaceae</taxon>
        <taxon>Ilyomonas</taxon>
    </lineage>
</organism>
<dbReference type="NCBIfam" id="TIGR01200">
    <property type="entry name" value="GLPGLI"/>
    <property type="match status" value="1"/>
</dbReference>
<proteinExistence type="predicted"/>
<dbReference type="OrthoDB" id="1440774at2"/>
<keyword evidence="1" id="KW-0732">Signal</keyword>
<evidence type="ECO:0000313" key="3">
    <source>
        <dbReference type="Proteomes" id="UP000305848"/>
    </source>
</evidence>
<protein>
    <submittedName>
        <fullName evidence="2">GLPGLI family protein</fullName>
    </submittedName>
</protein>
<sequence length="253" mass="28740">MKRILIFLLFIPFTTHLLAQPAFVTKGKIEFEKRENLYKNMAPLDDDNDQGEDAFTAAIKKTLPQFSSTYFDLYFDDSHTLYKPGREAGDVKIPEWIQSPANGNIVYNDMAKQQLTLQKTFYGTTMLLQDTARHIEWRITNDLRTIAGFECRKAVGRIMDSVYVIAFYTDQIVTPGGPESFTGLPGMILGVAIPRINTTWFATKLEVTPITTADLTPPAKGKKLTAEEFKKKLKDAMKDWGKYGKRKLLQVLI</sequence>
<accession>A0A4U3L439</accession>
<reference evidence="2 3" key="1">
    <citation type="submission" date="2019-05" db="EMBL/GenBank/DDBJ databases">
        <title>Panacibacter sp. strain 17mud1-8 Genome sequencing and assembly.</title>
        <authorList>
            <person name="Chhetri G."/>
        </authorList>
    </citation>
    <scope>NUCLEOTIDE SEQUENCE [LARGE SCALE GENOMIC DNA]</scope>
    <source>
        <strain evidence="2 3">17mud1-8</strain>
    </source>
</reference>
<gene>
    <name evidence="2" type="ORF">FC093_11785</name>
</gene>
<evidence type="ECO:0000256" key="1">
    <source>
        <dbReference type="SAM" id="SignalP"/>
    </source>
</evidence>
<dbReference type="AlphaFoldDB" id="A0A4U3L439"/>